<evidence type="ECO:0000259" key="7">
    <source>
        <dbReference type="Pfam" id="PF07980"/>
    </source>
</evidence>
<keyword evidence="3 6" id="KW-0732">Signal</keyword>
<evidence type="ECO:0000313" key="9">
    <source>
        <dbReference type="EMBL" id="SDC02151.1"/>
    </source>
</evidence>
<feature type="domain" description="RagB/SusD" evidence="7">
    <location>
        <begin position="292"/>
        <end position="609"/>
    </location>
</feature>
<dbReference type="GO" id="GO:0009279">
    <property type="term" value="C:cell outer membrane"/>
    <property type="evidence" value="ECO:0007669"/>
    <property type="project" value="UniProtKB-SubCell"/>
</dbReference>
<name>A0A1G6I6S5_9SPHI</name>
<evidence type="ECO:0000256" key="1">
    <source>
        <dbReference type="ARBA" id="ARBA00004442"/>
    </source>
</evidence>
<dbReference type="Proteomes" id="UP000199455">
    <property type="component" value="Unassembled WGS sequence"/>
</dbReference>
<evidence type="ECO:0000256" key="4">
    <source>
        <dbReference type="ARBA" id="ARBA00023136"/>
    </source>
</evidence>
<dbReference type="SUPFAM" id="SSF48452">
    <property type="entry name" value="TPR-like"/>
    <property type="match status" value="1"/>
</dbReference>
<protein>
    <submittedName>
        <fullName evidence="9">Starch-binding associating with outer membrane</fullName>
    </submittedName>
</protein>
<evidence type="ECO:0000313" key="10">
    <source>
        <dbReference type="Proteomes" id="UP000199455"/>
    </source>
</evidence>
<keyword evidence="4" id="KW-0472">Membrane</keyword>
<gene>
    <name evidence="9" type="ORF">SAMN04488024_10151</name>
</gene>
<accession>A0A1G6I6S5</accession>
<dbReference type="InterPro" id="IPR011990">
    <property type="entry name" value="TPR-like_helical_dom_sf"/>
</dbReference>
<dbReference type="Pfam" id="PF07980">
    <property type="entry name" value="SusD_RagB"/>
    <property type="match status" value="1"/>
</dbReference>
<evidence type="ECO:0000256" key="5">
    <source>
        <dbReference type="ARBA" id="ARBA00023237"/>
    </source>
</evidence>
<dbReference type="Gene3D" id="1.25.40.390">
    <property type="match status" value="1"/>
</dbReference>
<evidence type="ECO:0000256" key="6">
    <source>
        <dbReference type="SAM" id="SignalP"/>
    </source>
</evidence>
<proteinExistence type="inferred from homology"/>
<keyword evidence="5" id="KW-0998">Cell outer membrane</keyword>
<comment type="subcellular location">
    <subcellularLocation>
        <location evidence="1">Cell outer membrane</location>
    </subcellularLocation>
</comment>
<dbReference type="InterPro" id="IPR012944">
    <property type="entry name" value="SusD_RagB_dom"/>
</dbReference>
<evidence type="ECO:0000259" key="8">
    <source>
        <dbReference type="Pfam" id="PF14322"/>
    </source>
</evidence>
<dbReference type="Pfam" id="PF14322">
    <property type="entry name" value="SusD-like_3"/>
    <property type="match status" value="1"/>
</dbReference>
<dbReference type="InterPro" id="IPR033985">
    <property type="entry name" value="SusD-like_N"/>
</dbReference>
<feature type="signal peptide" evidence="6">
    <location>
        <begin position="1"/>
        <end position="21"/>
    </location>
</feature>
<evidence type="ECO:0000256" key="3">
    <source>
        <dbReference type="ARBA" id="ARBA00022729"/>
    </source>
</evidence>
<evidence type="ECO:0000256" key="2">
    <source>
        <dbReference type="ARBA" id="ARBA00006275"/>
    </source>
</evidence>
<organism evidence="9 10">
    <name type="scientific">Pedobacter soli</name>
    <dbReference type="NCBI Taxonomy" id="390242"/>
    <lineage>
        <taxon>Bacteria</taxon>
        <taxon>Pseudomonadati</taxon>
        <taxon>Bacteroidota</taxon>
        <taxon>Sphingobacteriia</taxon>
        <taxon>Sphingobacteriales</taxon>
        <taxon>Sphingobacteriaceae</taxon>
        <taxon>Pedobacter</taxon>
    </lineage>
</organism>
<feature type="chain" id="PRO_5011528651" evidence="6">
    <location>
        <begin position="22"/>
        <end position="617"/>
    </location>
</feature>
<keyword evidence="10" id="KW-1185">Reference proteome</keyword>
<sequence>MLAYKNMVMKKLIILSSLALCATVFFTNCKKVLEKQDLGSFTADQVYNDSTTATLSINYVYSQNQPGWFGNVGGLSASVSSLSDEQSGDNVFTRGTATIESVTDLGNVNTAGNYFKIRTINMFIRDINAGTLAPAVKNRFASQAIFWRAFRYFELVKLYGGVPLVLTPLDAVGDEAKQAALLPRNTTSETFAQIVKDLDTCIKYLPNKWPNNADYGRITKGAAMAYKGRVLLYWASPEFNPTNDITRWQAAYKANADAVTNLTANGFGLYAKWDYSMWTTEGSAGGSTPRNPEAVFATQYNTGQTDIGQNNSTYPNATVPKYIGTSGGSNLPTWEMAMAFPMKDGKDAGTSTKYPYNLGTFYKNRDPRFDQTIAYNGCNWPLLGNNNYRLWTYYFTKTTGLTSTESAATASGLYLRKGIDPTLTLTSFPNAGTDWIEIRYAEVLLNLAECAAEISNIGQGQEAYANLIALRKRAGIEAGTDGLYGLNAGMTKDQLVTAVMKERQIELAFEGKRFWDLRRRKLLESTLNGKKRNGVTITLKNTGTNSDYILATRDAAANTDLDAFYTANFTVTTKTLDSYNINYQAGVYFFGIPTASIQSNVNLLQNNTWGGSFDPQK</sequence>
<comment type="similarity">
    <text evidence="2">Belongs to the SusD family.</text>
</comment>
<dbReference type="STRING" id="390242.SAMN04488024_10151"/>
<dbReference type="AlphaFoldDB" id="A0A1G6I6S5"/>
<reference evidence="10" key="1">
    <citation type="submission" date="2016-10" db="EMBL/GenBank/DDBJ databases">
        <authorList>
            <person name="Varghese N."/>
            <person name="Submissions S."/>
        </authorList>
    </citation>
    <scope>NUCLEOTIDE SEQUENCE [LARGE SCALE GENOMIC DNA]</scope>
    <source>
        <strain evidence="10">DSM 18609</strain>
    </source>
</reference>
<feature type="domain" description="SusD-like N-terminal" evidence="8">
    <location>
        <begin position="109"/>
        <end position="232"/>
    </location>
</feature>
<dbReference type="EMBL" id="FMZH01000001">
    <property type="protein sequence ID" value="SDC02151.1"/>
    <property type="molecule type" value="Genomic_DNA"/>
</dbReference>